<organism evidence="1 2">
    <name type="scientific">Rotaria sordida</name>
    <dbReference type="NCBI Taxonomy" id="392033"/>
    <lineage>
        <taxon>Eukaryota</taxon>
        <taxon>Metazoa</taxon>
        <taxon>Spiralia</taxon>
        <taxon>Gnathifera</taxon>
        <taxon>Rotifera</taxon>
        <taxon>Eurotatoria</taxon>
        <taxon>Bdelloidea</taxon>
        <taxon>Philodinida</taxon>
        <taxon>Philodinidae</taxon>
        <taxon>Rotaria</taxon>
    </lineage>
</organism>
<comment type="caution">
    <text evidence="1">The sequence shown here is derived from an EMBL/GenBank/DDBJ whole genome shotgun (WGS) entry which is preliminary data.</text>
</comment>
<dbReference type="SUPFAM" id="SSF51161">
    <property type="entry name" value="Trimeric LpxA-like enzymes"/>
    <property type="match status" value="1"/>
</dbReference>
<accession>A0A816EKF7</accession>
<sequence length="881" mass="100278">MNNLQLKLDAFWNKNKSSNNCVTHPTENEIHMLLSSSFPSLETVEAQTRTCENEFIFSNEVIGGDEVTVGGEVIAGDEVTVGGEVIAGDEVTVGGEVIAGDEVTVGGEVIVGDDLTVGDEAEVENGLVVRNDAENEDEIKIINEPSCNKSLSSKNDQNKNSSVGVKECCNKKIKPVRSNHRTKYKSSWELLTDAQYKTYIFDHCGERQEKFSCWLYYMNNSMHCRLCEKFGKTKNTNGKDNVWCGTGMSTISLDKIKLHKDKSDVHKQAEDQELIISSQAQPDWYKTQQQQFRVNLLPAEVSGVTYRNDTAALCFLQHIAAVLHQDLIEKIKNSTSLGWMLDESTSRTTEKSCIIYVRYVENYEAKTAYYGVINLDGDGSAGNIIKALTSMWEKDGLHPTNSCWLATDNAATFTGIHEGVIAKLKRHLSAEWLESTPCVAHSFALVGSEASYLQKSTHTQKPIRAESVVKLEATITDIYNYFGRSSNRQFRLKSWQAFMEMPEIKMKKIFDIRWSSISGCIKPIVDNVYPGSQALLTCLQQIMLNTNSSNTERENAKNLLNSILEDEFLFLLHMHHDLHEIVLSPITKIMQHDNLSYFYLMETIAEKRKILSCWASESSSSMGPALCDYIEFTEPGSFGGFKIELGDRKKFRKDCREHVERLIQQLDKRFKPSIVQESLCILFDPQHLIKNKAMLDSIDYGRSQLNFLRGKYKNFPRFDSNVVRHEWESLKPCISDFIQNSSSINTDKLFWKTFVALKQSTNNDFLREYKNILILLNIYLTSSTNSAECERGFSAMNRIQTIGRSRLMISTLDTLMTVRMLLKDDIRSARCQYIVTEAFKSWNSKDCRRRLHEIQVLGDVSDDYQPVKQVQEVERLEIKSN</sequence>
<proteinExistence type="predicted"/>
<evidence type="ECO:0000313" key="2">
    <source>
        <dbReference type="Proteomes" id="UP000663870"/>
    </source>
</evidence>
<dbReference type="AlphaFoldDB" id="A0A816EKF7"/>
<dbReference type="InterPro" id="IPR011004">
    <property type="entry name" value="Trimer_LpxA-like_sf"/>
</dbReference>
<gene>
    <name evidence="1" type="ORF">JXQ802_LOCUS54998</name>
</gene>
<evidence type="ECO:0000313" key="1">
    <source>
        <dbReference type="EMBL" id="CAF1654061.1"/>
    </source>
</evidence>
<dbReference type="Proteomes" id="UP000663870">
    <property type="component" value="Unassembled WGS sequence"/>
</dbReference>
<protein>
    <submittedName>
        <fullName evidence="1">Uncharacterized protein</fullName>
    </submittedName>
</protein>
<dbReference type="PANTHER" id="PTHR46880:SF5">
    <property type="entry name" value="DUF4371 DOMAIN-CONTAINING PROTEIN"/>
    <property type="match status" value="1"/>
</dbReference>
<dbReference type="SUPFAM" id="SSF53098">
    <property type="entry name" value="Ribonuclease H-like"/>
    <property type="match status" value="1"/>
</dbReference>
<reference evidence="1" key="1">
    <citation type="submission" date="2021-02" db="EMBL/GenBank/DDBJ databases">
        <authorList>
            <person name="Nowell W R."/>
        </authorList>
    </citation>
    <scope>NUCLEOTIDE SEQUENCE</scope>
</reference>
<dbReference type="EMBL" id="CAJNOL010011186">
    <property type="protein sequence ID" value="CAF1654061.1"/>
    <property type="molecule type" value="Genomic_DNA"/>
</dbReference>
<name>A0A816EKF7_9BILA</name>
<dbReference type="PANTHER" id="PTHR46880">
    <property type="entry name" value="RAS-ASSOCIATING DOMAIN-CONTAINING PROTEIN"/>
    <property type="match status" value="1"/>
</dbReference>
<dbReference type="Gene3D" id="2.160.10.10">
    <property type="entry name" value="Hexapeptide repeat proteins"/>
    <property type="match status" value="1"/>
</dbReference>
<dbReference type="InterPro" id="IPR012337">
    <property type="entry name" value="RNaseH-like_sf"/>
</dbReference>
<keyword evidence="2" id="KW-1185">Reference proteome</keyword>